<accession>A0ABZ0ELU8</accession>
<proteinExistence type="predicted"/>
<evidence type="ECO:0000313" key="1">
    <source>
        <dbReference type="EMBL" id="WOD18154.1"/>
    </source>
</evidence>
<dbReference type="Pfam" id="PF13289">
    <property type="entry name" value="SIR2_2"/>
    <property type="match status" value="1"/>
</dbReference>
<dbReference type="RefSeq" id="WP_317020492.1">
    <property type="nucleotide sequence ID" value="NZ_CP136513.1"/>
</dbReference>
<keyword evidence="2" id="KW-1185">Reference proteome</keyword>
<sequence length="555" mass="59946">MALFDGKFAGLSKGVAQGEYAFWLGSGISRDRVVGLDGVLAKLIEFLRVRATAMANCGYRLALDKIIDMAAPSADERAAIDLSQPSSTWASLKDILKRLWNQYSAVLSVEIPGEKLDYLLWVGLDFPHTFGAQLPDAEHLAIGMLALEGVLTELATANWDGLLEAAMQELGYDETFYRITVTGEDLRNPAAAAILYKFHGCALRAIADEAGYRPLLVARTAQITGWKSNETFKIVRDQLGALVQRSRTLMIGMSAQDENIKHLFTSMNAQKGWKWTDQPPAIVFSAQELGDDQKNVLIGTYGEADYEAHRNDICEAARLQAYAKPLLLGLLLHVLTAKLEVLAGDAKAANLDQPARDAIAQGIRVLRDRVADAGDADRPALARAIAAGLARARHQLQNGVSAAGVQAYFPLDGEPVHRMKNKLALKSSGQREAAVALGLIGLEEQAANWVSSIDDPADPRAGALRLTSPNASTRLFFAANDDTVTSLLEAGAFDETDNDAVVVCSGRVSERQQRSPSASMRSGAIGPRYVAFGPMLGDAADLNDLRDRFRSEVGL</sequence>
<name>A0ABZ0ELU8_9BURK</name>
<gene>
    <name evidence="1" type="ORF">RW095_35920</name>
</gene>
<evidence type="ECO:0000313" key="2">
    <source>
        <dbReference type="Proteomes" id="UP001302652"/>
    </source>
</evidence>
<organism evidence="1 2">
    <name type="scientific">Paraburkholderia kirstenboschensis</name>
    <dbReference type="NCBI Taxonomy" id="1245436"/>
    <lineage>
        <taxon>Bacteria</taxon>
        <taxon>Pseudomonadati</taxon>
        <taxon>Pseudomonadota</taxon>
        <taxon>Betaproteobacteria</taxon>
        <taxon>Burkholderiales</taxon>
        <taxon>Burkholderiaceae</taxon>
        <taxon>Paraburkholderia</taxon>
    </lineage>
</organism>
<dbReference type="Proteomes" id="UP001302652">
    <property type="component" value="Chromosome 1"/>
</dbReference>
<dbReference type="EMBL" id="CP136513">
    <property type="protein sequence ID" value="WOD18154.1"/>
    <property type="molecule type" value="Genomic_DNA"/>
</dbReference>
<reference evidence="1 2" key="1">
    <citation type="submission" date="2023-10" db="EMBL/GenBank/DDBJ databases">
        <title>Surface-active antibiotics is a multifunctional adaptation for post-fire microbes.</title>
        <authorList>
            <person name="Liu M.D."/>
            <person name="Du Y."/>
            <person name="Koupaei S.K."/>
            <person name="Kim N.R."/>
            <person name="Zhang W."/>
            <person name="Traxler M.F."/>
        </authorList>
    </citation>
    <scope>NUCLEOTIDE SEQUENCE [LARGE SCALE GENOMIC DNA]</scope>
    <source>
        <strain evidence="1 2">F3</strain>
    </source>
</reference>
<protein>
    <submittedName>
        <fullName evidence="1">SIR2 family protein</fullName>
    </submittedName>
</protein>